<dbReference type="SMART" id="SM00387">
    <property type="entry name" value="HATPase_c"/>
    <property type="match status" value="1"/>
</dbReference>
<dbReference type="InterPro" id="IPR003594">
    <property type="entry name" value="HATPase_dom"/>
</dbReference>
<accession>A0A1H9UR92</accession>
<evidence type="ECO:0000256" key="7">
    <source>
        <dbReference type="ARBA" id="ARBA00023012"/>
    </source>
</evidence>
<name>A0A1H9UR92_9BACI</name>
<keyword evidence="8" id="KW-1133">Transmembrane helix</keyword>
<keyword evidence="8" id="KW-0472">Membrane</keyword>
<dbReference type="InterPro" id="IPR004358">
    <property type="entry name" value="Sig_transdc_His_kin-like_C"/>
</dbReference>
<feature type="domain" description="Histidine kinase" evidence="9">
    <location>
        <begin position="203"/>
        <end position="418"/>
    </location>
</feature>
<dbReference type="Proteomes" id="UP000198571">
    <property type="component" value="Unassembled WGS sequence"/>
</dbReference>
<dbReference type="GO" id="GO:0000160">
    <property type="term" value="P:phosphorelay signal transduction system"/>
    <property type="evidence" value="ECO:0007669"/>
    <property type="project" value="UniProtKB-KW"/>
</dbReference>
<keyword evidence="11" id="KW-1185">Reference proteome</keyword>
<evidence type="ECO:0000313" key="11">
    <source>
        <dbReference type="Proteomes" id="UP000198571"/>
    </source>
</evidence>
<evidence type="ECO:0000256" key="5">
    <source>
        <dbReference type="ARBA" id="ARBA00022777"/>
    </source>
</evidence>
<dbReference type="EC" id="2.7.13.3" evidence="2"/>
<evidence type="ECO:0000256" key="4">
    <source>
        <dbReference type="ARBA" id="ARBA00022741"/>
    </source>
</evidence>
<keyword evidence="4" id="KW-0547">Nucleotide-binding</keyword>
<gene>
    <name evidence="10" type="ORF">SAMN05518684_108117</name>
</gene>
<feature type="transmembrane region" description="Helical" evidence="8">
    <location>
        <begin position="79"/>
        <end position="101"/>
    </location>
</feature>
<dbReference type="InterPro" id="IPR005467">
    <property type="entry name" value="His_kinase_dom"/>
</dbReference>
<dbReference type="Gene3D" id="3.30.565.10">
    <property type="entry name" value="Histidine kinase-like ATPase, C-terminal domain"/>
    <property type="match status" value="1"/>
</dbReference>
<evidence type="ECO:0000256" key="1">
    <source>
        <dbReference type="ARBA" id="ARBA00000085"/>
    </source>
</evidence>
<evidence type="ECO:0000256" key="2">
    <source>
        <dbReference type="ARBA" id="ARBA00012438"/>
    </source>
</evidence>
<dbReference type="STRING" id="1601833.SAMN05518684_108117"/>
<evidence type="ECO:0000259" key="9">
    <source>
        <dbReference type="PROSITE" id="PS50109"/>
    </source>
</evidence>
<feature type="transmembrane region" description="Helical" evidence="8">
    <location>
        <begin position="144"/>
        <end position="169"/>
    </location>
</feature>
<keyword evidence="8" id="KW-0812">Transmembrane</keyword>
<evidence type="ECO:0000256" key="6">
    <source>
        <dbReference type="ARBA" id="ARBA00022840"/>
    </source>
</evidence>
<comment type="catalytic activity">
    <reaction evidence="1">
        <text>ATP + protein L-histidine = ADP + protein N-phospho-L-histidine.</text>
        <dbReference type="EC" id="2.7.13.3"/>
    </reaction>
</comment>
<dbReference type="EMBL" id="FOGT01000008">
    <property type="protein sequence ID" value="SES11878.1"/>
    <property type="molecule type" value="Genomic_DNA"/>
</dbReference>
<dbReference type="InterPro" id="IPR036890">
    <property type="entry name" value="HATPase_C_sf"/>
</dbReference>
<dbReference type="PROSITE" id="PS50109">
    <property type="entry name" value="HIS_KIN"/>
    <property type="match status" value="1"/>
</dbReference>
<dbReference type="PRINTS" id="PR00344">
    <property type="entry name" value="BCTRLSENSOR"/>
</dbReference>
<dbReference type="GO" id="GO:0004673">
    <property type="term" value="F:protein histidine kinase activity"/>
    <property type="evidence" value="ECO:0007669"/>
    <property type="project" value="UniProtKB-EC"/>
</dbReference>
<evidence type="ECO:0000313" key="10">
    <source>
        <dbReference type="EMBL" id="SES11878.1"/>
    </source>
</evidence>
<protein>
    <recommendedName>
        <fullName evidence="2">histidine kinase</fullName>
        <ecNumber evidence="2">2.7.13.3</ecNumber>
    </recommendedName>
</protein>
<dbReference type="RefSeq" id="WP_093051993.1">
    <property type="nucleotide sequence ID" value="NZ_FOGT01000008.1"/>
</dbReference>
<dbReference type="PANTHER" id="PTHR43065:SF46">
    <property type="entry name" value="C4-DICARBOXYLATE TRANSPORT SENSOR PROTEIN DCTB"/>
    <property type="match status" value="1"/>
</dbReference>
<keyword evidence="6" id="KW-0067">ATP-binding</keyword>
<dbReference type="GO" id="GO:0005524">
    <property type="term" value="F:ATP binding"/>
    <property type="evidence" value="ECO:0007669"/>
    <property type="project" value="UniProtKB-KW"/>
</dbReference>
<dbReference type="PANTHER" id="PTHR43065">
    <property type="entry name" value="SENSOR HISTIDINE KINASE"/>
    <property type="match status" value="1"/>
</dbReference>
<keyword evidence="7" id="KW-0902">Two-component regulatory system</keyword>
<organism evidence="10 11">
    <name type="scientific">Salipaludibacillus aurantiacus</name>
    <dbReference type="NCBI Taxonomy" id="1601833"/>
    <lineage>
        <taxon>Bacteria</taxon>
        <taxon>Bacillati</taxon>
        <taxon>Bacillota</taxon>
        <taxon>Bacilli</taxon>
        <taxon>Bacillales</taxon>
        <taxon>Bacillaceae</taxon>
    </lineage>
</organism>
<keyword evidence="5 10" id="KW-0418">Kinase</keyword>
<keyword evidence="3" id="KW-0808">Transferase</keyword>
<evidence type="ECO:0000256" key="3">
    <source>
        <dbReference type="ARBA" id="ARBA00022679"/>
    </source>
</evidence>
<dbReference type="SUPFAM" id="SSF55874">
    <property type="entry name" value="ATPase domain of HSP90 chaperone/DNA topoisomerase II/histidine kinase"/>
    <property type="match status" value="1"/>
</dbReference>
<proteinExistence type="predicted"/>
<dbReference type="Pfam" id="PF02518">
    <property type="entry name" value="HATPase_c"/>
    <property type="match status" value="1"/>
</dbReference>
<sequence length="425" mass="47918">MRNKRFFPYLILILLVPAAGEFQFYPLPVDFRVSFATPILLLLLLYFKDVHAPLSGLLTGISVVLTRIGLGVFGGEDLAPMITLHLPVLGYYVTYGVLFHFIPIKNYSRRPLFIGLFACLLEVASSGVELTARALVLNLSVTSGLVLTVLFVAVIRSFFVMGFYMMILYHDLQTKEKAQRKKNDNILLVISDLYVELIQLKKSIQTSERTTSESYFLSKQLQEQGNNEMSKRLLQIAGRIHECKKDGQRIYASLSSLINRQEFKEWISVSEIIDLVVRANKSYASFLKKNISFEVEIKGRPVKFHSYFLLSILNNLISNSVEAIEESGRIKITADHAVKEGRMTFSIKDNGRGIEPKYHDVIFSPGFTTKYNASGNPSNGIGLSYIKSVIEAHQGTIWLMRSVPHTATEFTIDIPVTLKIEEDAS</sequence>
<dbReference type="AlphaFoldDB" id="A0A1H9UR92"/>
<dbReference type="OrthoDB" id="1674512at2"/>
<evidence type="ECO:0000256" key="8">
    <source>
        <dbReference type="SAM" id="Phobius"/>
    </source>
</evidence>
<feature type="transmembrane region" description="Helical" evidence="8">
    <location>
        <begin position="113"/>
        <end position="132"/>
    </location>
</feature>
<feature type="transmembrane region" description="Helical" evidence="8">
    <location>
        <begin position="54"/>
        <end position="73"/>
    </location>
</feature>
<reference evidence="11" key="1">
    <citation type="submission" date="2016-10" db="EMBL/GenBank/DDBJ databases">
        <authorList>
            <person name="Varghese N."/>
            <person name="Submissions S."/>
        </authorList>
    </citation>
    <scope>NUCLEOTIDE SEQUENCE [LARGE SCALE GENOMIC DNA]</scope>
    <source>
        <strain evidence="11">S9</strain>
    </source>
</reference>